<proteinExistence type="predicted"/>
<dbReference type="AlphaFoldDB" id="A0A8S1KX56"/>
<comment type="caution">
    <text evidence="1">The sequence shown here is derived from an EMBL/GenBank/DDBJ whole genome shotgun (WGS) entry which is preliminary data.</text>
</comment>
<name>A0A8S1KX56_9CILI</name>
<evidence type="ECO:0000313" key="2">
    <source>
        <dbReference type="Proteomes" id="UP000692954"/>
    </source>
</evidence>
<protein>
    <submittedName>
        <fullName evidence="1">Uncharacterized protein</fullName>
    </submittedName>
</protein>
<dbReference type="EMBL" id="CAJJDN010000014">
    <property type="protein sequence ID" value="CAD8060019.1"/>
    <property type="molecule type" value="Genomic_DNA"/>
</dbReference>
<sequence length="360" mass="43139">MQSLENKQETCFVDTLSNIMKLINDDSAFQKKDNIKQFEDKLESIQDKQQLNSLESLLEILIRTQSNIEKKNYLLNINFKLQTKILEQNQNLDEFTQELIEKNQQWIGISFLNNDGSFVLSDQKTRELLEITKTVNDQKYLLQYCSQAGYKTLCKQFKHWPTLLEEDELSKEFQMTIYSERMRRKALKHLSAQRIEKLKECQYQNNDYDQNQSQKKNKKRIKQEIKINQHDAIKIKYLKTVQIKLTKMTINVTQEFQQSVQESKVFQGSSNLSYMAENSQQYFKVVKCEIQACHEIEDITSEEIFKDQRLLEYERKWQDKCKKIKDEIRQMQYGLENSNQDQFQPFYSDHEFELSNNIKI</sequence>
<organism evidence="1 2">
    <name type="scientific">Paramecium sonneborni</name>
    <dbReference type="NCBI Taxonomy" id="65129"/>
    <lineage>
        <taxon>Eukaryota</taxon>
        <taxon>Sar</taxon>
        <taxon>Alveolata</taxon>
        <taxon>Ciliophora</taxon>
        <taxon>Intramacronucleata</taxon>
        <taxon>Oligohymenophorea</taxon>
        <taxon>Peniculida</taxon>
        <taxon>Parameciidae</taxon>
        <taxon>Paramecium</taxon>
    </lineage>
</organism>
<keyword evidence="2" id="KW-1185">Reference proteome</keyword>
<accession>A0A8S1KX56</accession>
<dbReference type="Proteomes" id="UP000692954">
    <property type="component" value="Unassembled WGS sequence"/>
</dbReference>
<dbReference type="OrthoDB" id="309118at2759"/>
<gene>
    <name evidence="1" type="ORF">PSON_ATCC_30995.1.T0140035</name>
</gene>
<reference evidence="1" key="1">
    <citation type="submission" date="2021-01" db="EMBL/GenBank/DDBJ databases">
        <authorList>
            <consortium name="Genoscope - CEA"/>
            <person name="William W."/>
        </authorList>
    </citation>
    <scope>NUCLEOTIDE SEQUENCE</scope>
</reference>
<evidence type="ECO:0000313" key="1">
    <source>
        <dbReference type="EMBL" id="CAD8060019.1"/>
    </source>
</evidence>